<protein>
    <submittedName>
        <fullName evidence="2">Uncharacterized protein</fullName>
    </submittedName>
</protein>
<feature type="transmembrane region" description="Helical" evidence="1">
    <location>
        <begin position="57"/>
        <end position="75"/>
    </location>
</feature>
<keyword evidence="1" id="KW-0812">Transmembrane</keyword>
<reference evidence="2" key="2">
    <citation type="submission" date="2021-04" db="EMBL/GenBank/DDBJ databases">
        <authorList>
            <person name="Gilroy R."/>
        </authorList>
    </citation>
    <scope>NUCLEOTIDE SEQUENCE</scope>
    <source>
        <strain evidence="2">ChiGjej1B1-14440</strain>
    </source>
</reference>
<dbReference type="AlphaFoldDB" id="A0A9D1XNN9"/>
<name>A0A9D1XNN9_9FIRM</name>
<evidence type="ECO:0000256" key="1">
    <source>
        <dbReference type="SAM" id="Phobius"/>
    </source>
</evidence>
<feature type="transmembrane region" description="Helical" evidence="1">
    <location>
        <begin position="112"/>
        <end position="135"/>
    </location>
</feature>
<feature type="transmembrane region" description="Helical" evidence="1">
    <location>
        <begin position="178"/>
        <end position="203"/>
    </location>
</feature>
<dbReference type="Proteomes" id="UP000886724">
    <property type="component" value="Unassembled WGS sequence"/>
</dbReference>
<feature type="transmembrane region" description="Helical" evidence="1">
    <location>
        <begin position="32"/>
        <end position="51"/>
    </location>
</feature>
<feature type="transmembrane region" description="Helical" evidence="1">
    <location>
        <begin position="82"/>
        <end position="106"/>
    </location>
</feature>
<proteinExistence type="predicted"/>
<evidence type="ECO:0000313" key="2">
    <source>
        <dbReference type="EMBL" id="HIX82401.1"/>
    </source>
</evidence>
<organism evidence="2 3">
    <name type="scientific">Candidatus Erysipelatoclostridium merdavium</name>
    <dbReference type="NCBI Taxonomy" id="2838566"/>
    <lineage>
        <taxon>Bacteria</taxon>
        <taxon>Bacillati</taxon>
        <taxon>Bacillota</taxon>
        <taxon>Erysipelotrichia</taxon>
        <taxon>Erysipelotrichales</taxon>
        <taxon>Erysipelotrichales incertae sedis</taxon>
    </lineage>
</organism>
<keyword evidence="1" id="KW-1133">Transmembrane helix</keyword>
<dbReference type="EMBL" id="DXET01000234">
    <property type="protein sequence ID" value="HIX82401.1"/>
    <property type="molecule type" value="Genomic_DNA"/>
</dbReference>
<feature type="transmembrane region" description="Helical" evidence="1">
    <location>
        <begin position="6"/>
        <end position="25"/>
    </location>
</feature>
<reference evidence="2" key="1">
    <citation type="journal article" date="2021" name="PeerJ">
        <title>Extensive microbial diversity within the chicken gut microbiome revealed by metagenomics and culture.</title>
        <authorList>
            <person name="Gilroy R."/>
            <person name="Ravi A."/>
            <person name="Getino M."/>
            <person name="Pursley I."/>
            <person name="Horton D.L."/>
            <person name="Alikhan N.F."/>
            <person name="Baker D."/>
            <person name="Gharbi K."/>
            <person name="Hall N."/>
            <person name="Watson M."/>
            <person name="Adriaenssens E.M."/>
            <person name="Foster-Nyarko E."/>
            <person name="Jarju S."/>
            <person name="Secka A."/>
            <person name="Antonio M."/>
            <person name="Oren A."/>
            <person name="Chaudhuri R.R."/>
            <person name="La Ragione R."/>
            <person name="Hildebrand F."/>
            <person name="Pallen M.J."/>
        </authorList>
    </citation>
    <scope>NUCLEOTIDE SEQUENCE</scope>
    <source>
        <strain evidence="2">ChiGjej1B1-14440</strain>
    </source>
</reference>
<keyword evidence="1" id="KW-0472">Membrane</keyword>
<evidence type="ECO:0000313" key="3">
    <source>
        <dbReference type="Proteomes" id="UP000886724"/>
    </source>
</evidence>
<gene>
    <name evidence="2" type="ORF">H9980_10600</name>
</gene>
<feature type="transmembrane region" description="Helical" evidence="1">
    <location>
        <begin position="147"/>
        <end position="166"/>
    </location>
</feature>
<comment type="caution">
    <text evidence="2">The sequence shown here is derived from an EMBL/GenBank/DDBJ whole genome shotgun (WGS) entry which is preliminary data.</text>
</comment>
<sequence length="407" mass="48248">MLLILLFDLLTFLAFNYLAYSFLAFKYNRKFTFFIFIIAYFCICLTNFNGINSSKAIILFFIDIIYTIIQFKGSFFEKCFTIIPFFAFQIFSEIFVGHILINVLSLTVPKQIFSFSYLLGLCLSYILLVIFNLCYIKLSKYIKNNDIPKYTWIIFIAPLITILLLVSENDYFKTLKDFPQYGMVLILFILSNILNAFILFLIVRSTNIKADLKLQEHKAKTLELKYQLVSQHYLYNFNFLHELLHCYTDINNLIDNHEYNKVKEKVNTLMDDTYKEFNSIYSNSIVLNYLINERLQYHKNNHIHCTTIIEDEKINQLDIDVQYNLFAYILNIAENQAIYFETYQRIIIFKSKTLINNLVIQCIIPNKNIDTDMLRKQLDTILKDYKCIINISPSKHSKLKILINFID</sequence>
<accession>A0A9D1XNN9</accession>